<dbReference type="OrthoDB" id="427480at2759"/>
<accession>A0A7J0DV23</accession>
<name>A0A7J0DV23_9ERIC</name>
<protein>
    <submittedName>
        <fullName evidence="1">Protein kinase superfamily protein</fullName>
    </submittedName>
</protein>
<proteinExistence type="predicted"/>
<reference evidence="2" key="1">
    <citation type="submission" date="2019-07" db="EMBL/GenBank/DDBJ databases">
        <title>De Novo Assembly of kiwifruit Actinidia rufa.</title>
        <authorList>
            <person name="Sugita-Konishi S."/>
            <person name="Sato K."/>
            <person name="Mori E."/>
            <person name="Abe Y."/>
            <person name="Kisaki G."/>
            <person name="Hamano K."/>
            <person name="Suezawa K."/>
            <person name="Otani M."/>
            <person name="Fukuda T."/>
            <person name="Manabe T."/>
            <person name="Gomi K."/>
            <person name="Tabuchi M."/>
            <person name="Akimitsu K."/>
            <person name="Kataoka I."/>
        </authorList>
    </citation>
    <scope>NUCLEOTIDE SEQUENCE [LARGE SCALE GENOMIC DNA]</scope>
    <source>
        <strain evidence="2">cv. Fuchu</strain>
    </source>
</reference>
<sequence>MGFSSGNGSKILFVLAKENVAKMSSNPALQVNKRQLSREWQIDRKLDLTDTIKDGARLFLIDEGIRKQLLLAMTEDSKLHIQELVDVYRLVEDQIDIPSVALEVVHETYRLLRGMSCCPGVIRFYLIDR</sequence>
<dbReference type="GO" id="GO:0016301">
    <property type="term" value="F:kinase activity"/>
    <property type="evidence" value="ECO:0007669"/>
    <property type="project" value="UniProtKB-KW"/>
</dbReference>
<dbReference type="EMBL" id="BJWL01000389">
    <property type="protein sequence ID" value="GFS41969.1"/>
    <property type="molecule type" value="Genomic_DNA"/>
</dbReference>
<dbReference type="Proteomes" id="UP000585474">
    <property type="component" value="Unassembled WGS sequence"/>
</dbReference>
<gene>
    <name evidence="1" type="ORF">Acr_00g0077350</name>
</gene>
<keyword evidence="1" id="KW-0808">Transferase</keyword>
<keyword evidence="2" id="KW-1185">Reference proteome</keyword>
<keyword evidence="1" id="KW-0418">Kinase</keyword>
<dbReference type="AlphaFoldDB" id="A0A7J0DV23"/>
<evidence type="ECO:0000313" key="1">
    <source>
        <dbReference type="EMBL" id="GFS41969.1"/>
    </source>
</evidence>
<comment type="caution">
    <text evidence="1">The sequence shown here is derived from an EMBL/GenBank/DDBJ whole genome shotgun (WGS) entry which is preliminary data.</text>
</comment>
<organism evidence="1 2">
    <name type="scientific">Actinidia rufa</name>
    <dbReference type="NCBI Taxonomy" id="165716"/>
    <lineage>
        <taxon>Eukaryota</taxon>
        <taxon>Viridiplantae</taxon>
        <taxon>Streptophyta</taxon>
        <taxon>Embryophyta</taxon>
        <taxon>Tracheophyta</taxon>
        <taxon>Spermatophyta</taxon>
        <taxon>Magnoliopsida</taxon>
        <taxon>eudicotyledons</taxon>
        <taxon>Gunneridae</taxon>
        <taxon>Pentapetalae</taxon>
        <taxon>asterids</taxon>
        <taxon>Ericales</taxon>
        <taxon>Actinidiaceae</taxon>
        <taxon>Actinidia</taxon>
    </lineage>
</organism>
<evidence type="ECO:0000313" key="2">
    <source>
        <dbReference type="Proteomes" id="UP000585474"/>
    </source>
</evidence>